<dbReference type="RefSeq" id="XP_007372938.1">
    <property type="nucleotide sequence ID" value="XM_007372876.1"/>
</dbReference>
<keyword evidence="5 9" id="KW-0808">Transferase</keyword>
<gene>
    <name evidence="11" type="ORF">SPAPADRAFT_131635</name>
</gene>
<dbReference type="SUPFAM" id="SSF48239">
    <property type="entry name" value="Terpenoid cyclases/Protein prenyltransferases"/>
    <property type="match status" value="1"/>
</dbReference>
<dbReference type="Proteomes" id="UP000000709">
    <property type="component" value="Unassembled WGS sequence"/>
</dbReference>
<keyword evidence="6 9" id="KW-0479">Metal-binding</keyword>
<name>G3AH96_SPAPN</name>
<comment type="catalytic activity">
    <reaction evidence="9">
        <text>L-cysteinyl-[protein] + (2E,6E)-farnesyl diphosphate = S-(2E,6E)-farnesyl-L-cysteinyl-[protein] + diphosphate</text>
        <dbReference type="Rhea" id="RHEA:13345"/>
        <dbReference type="Rhea" id="RHEA-COMP:10131"/>
        <dbReference type="Rhea" id="RHEA-COMP:11535"/>
        <dbReference type="ChEBI" id="CHEBI:29950"/>
        <dbReference type="ChEBI" id="CHEBI:33019"/>
        <dbReference type="ChEBI" id="CHEBI:86019"/>
        <dbReference type="ChEBI" id="CHEBI:175763"/>
    </reaction>
</comment>
<sequence>MAVTNQEKVKFLSNLVGRKRSEVIEDMFTDKYTLMSEIRESFPDNSFQPAASAVEEDPYVSFTTETQDETENVILTRFKEIGKLSFNYRLHEKYLMASFYSKLPSGYVVLDANHPWLMYWLANAHTLSIKTPLEIDTIELINSKIEHCLVDEGERGIAGGVNQLGHAASTYSGILTLILTKNYQLLESIRDKIYNWLLSLKNENGSFVMHEYGEADTRSTYCVLVIASLLNLLTPELTDGVQDWLNLCQTYEGGFSGVPNTEAHGGYTFCALASYFILNTDTDSIEKSINVEKLLRWSVERQMSIEGGLNGRTNKLVDSCYSFWIGALFPMLEIITGQKELFNRNGLAHYILRCAQSNHGGFMDKPGKGVDFYHTNYALCGLSVCEYLHSVSNKDDVLAYRIKANAYGDKHYTLPVHPVFGIPVKDVDEARQYFQNSV</sequence>
<reference evidence="11 12" key="1">
    <citation type="journal article" date="2011" name="Proc. Natl. Acad. Sci. U.S.A.">
        <title>Comparative genomics of xylose-fermenting fungi for enhanced biofuel production.</title>
        <authorList>
            <person name="Wohlbach D.J."/>
            <person name="Kuo A."/>
            <person name="Sato T.K."/>
            <person name="Potts K.M."/>
            <person name="Salamov A.A."/>
            <person name="LaButti K.M."/>
            <person name="Sun H."/>
            <person name="Clum A."/>
            <person name="Pangilinan J.L."/>
            <person name="Lindquist E.A."/>
            <person name="Lucas S."/>
            <person name="Lapidus A."/>
            <person name="Jin M."/>
            <person name="Gunawan C."/>
            <person name="Balan V."/>
            <person name="Dale B.E."/>
            <person name="Jeffries T.W."/>
            <person name="Zinkel R."/>
            <person name="Barry K.W."/>
            <person name="Grigoriev I.V."/>
            <person name="Gasch A.P."/>
        </authorList>
    </citation>
    <scope>NUCLEOTIDE SEQUENCE [LARGE SCALE GENOMIC DNA]</scope>
    <source>
        <strain evidence="12">NRRL Y-27907 / 11-Y1</strain>
    </source>
</reference>
<keyword evidence="8 9" id="KW-0862">Zinc</keyword>
<dbReference type="EC" id="2.5.1.58" evidence="2 9"/>
<dbReference type="GO" id="GO:0004660">
    <property type="term" value="F:protein farnesyltransferase activity"/>
    <property type="evidence" value="ECO:0007669"/>
    <property type="project" value="UniProtKB-UniRule"/>
</dbReference>
<keyword evidence="7" id="KW-0677">Repeat</keyword>
<dbReference type="eggNOG" id="KOG0365">
    <property type="taxonomic scope" value="Eukaryota"/>
</dbReference>
<dbReference type="InterPro" id="IPR008930">
    <property type="entry name" value="Terpenoid_cyclase/PrenylTrfase"/>
</dbReference>
<dbReference type="CDD" id="cd02893">
    <property type="entry name" value="FTase"/>
    <property type="match status" value="1"/>
</dbReference>
<accession>G3AH96</accession>
<comment type="similarity">
    <text evidence="1 9">Belongs to the protein prenyltransferase subunit beta family.</text>
</comment>
<evidence type="ECO:0000259" key="10">
    <source>
        <dbReference type="Pfam" id="PF00432"/>
    </source>
</evidence>
<dbReference type="GO" id="GO:0005965">
    <property type="term" value="C:protein farnesyltransferase complex"/>
    <property type="evidence" value="ECO:0007669"/>
    <property type="project" value="UniProtKB-UniRule"/>
</dbReference>
<dbReference type="AlphaFoldDB" id="G3AH96"/>
<evidence type="ECO:0000256" key="6">
    <source>
        <dbReference type="ARBA" id="ARBA00022723"/>
    </source>
</evidence>
<keyword evidence="4 9" id="KW-0637">Prenyltransferase</keyword>
<dbReference type="Pfam" id="PF00432">
    <property type="entry name" value="Prenyltrans"/>
    <property type="match status" value="1"/>
</dbReference>
<evidence type="ECO:0000256" key="9">
    <source>
        <dbReference type="RuleBase" id="RU365056"/>
    </source>
</evidence>
<organism evidence="12">
    <name type="scientific">Spathaspora passalidarum (strain NRRL Y-27907 / 11-Y1)</name>
    <dbReference type="NCBI Taxonomy" id="619300"/>
    <lineage>
        <taxon>Eukaryota</taxon>
        <taxon>Fungi</taxon>
        <taxon>Dikarya</taxon>
        <taxon>Ascomycota</taxon>
        <taxon>Saccharomycotina</taxon>
        <taxon>Pichiomycetes</taxon>
        <taxon>Debaryomycetaceae</taxon>
        <taxon>Spathaspora</taxon>
    </lineage>
</organism>
<comment type="subunit">
    <text evidence="9">Heterodimer of an alpha and a beta subunit.</text>
</comment>
<evidence type="ECO:0000256" key="2">
    <source>
        <dbReference type="ARBA" id="ARBA00012702"/>
    </source>
</evidence>
<evidence type="ECO:0000256" key="7">
    <source>
        <dbReference type="ARBA" id="ARBA00022737"/>
    </source>
</evidence>
<dbReference type="PANTHER" id="PTHR11774">
    <property type="entry name" value="GERANYLGERANYL TRANSFERASE TYPE BETA SUBUNIT"/>
    <property type="match status" value="1"/>
</dbReference>
<dbReference type="InterPro" id="IPR001330">
    <property type="entry name" value="Prenyltrans"/>
</dbReference>
<evidence type="ECO:0000256" key="4">
    <source>
        <dbReference type="ARBA" id="ARBA00022602"/>
    </source>
</evidence>
<dbReference type="InterPro" id="IPR026872">
    <property type="entry name" value="FTB"/>
</dbReference>
<dbReference type="InterPro" id="IPR045089">
    <property type="entry name" value="PGGT1B-like"/>
</dbReference>
<dbReference type="EMBL" id="GL996499">
    <property type="protein sequence ID" value="EGW35526.1"/>
    <property type="molecule type" value="Genomic_DNA"/>
</dbReference>
<dbReference type="GO" id="GO:0051604">
    <property type="term" value="P:protein maturation"/>
    <property type="evidence" value="ECO:0007669"/>
    <property type="project" value="EnsemblFungi"/>
</dbReference>
<protein>
    <recommendedName>
        <fullName evidence="3 9">Protein farnesyltransferase subunit beta</fullName>
        <shortName evidence="9">FTase-beta</shortName>
        <ecNumber evidence="2 9">2.5.1.58</ecNumber>
    </recommendedName>
</protein>
<evidence type="ECO:0000256" key="3">
    <source>
        <dbReference type="ARBA" id="ARBA00015798"/>
    </source>
</evidence>
<evidence type="ECO:0000256" key="1">
    <source>
        <dbReference type="ARBA" id="ARBA00010497"/>
    </source>
</evidence>
<dbReference type="OMA" id="WCIYWIL"/>
<dbReference type="GeneID" id="18869596"/>
<keyword evidence="12" id="KW-1185">Reference proteome</keyword>
<dbReference type="KEGG" id="spaa:SPAPADRAFT_131635"/>
<dbReference type="FunCoup" id="G3AH96">
    <property type="interactions" value="720"/>
</dbReference>
<evidence type="ECO:0000256" key="5">
    <source>
        <dbReference type="ARBA" id="ARBA00022679"/>
    </source>
</evidence>
<evidence type="ECO:0000313" key="12">
    <source>
        <dbReference type="Proteomes" id="UP000000709"/>
    </source>
</evidence>
<dbReference type="GO" id="GO:0008270">
    <property type="term" value="F:zinc ion binding"/>
    <property type="evidence" value="ECO:0007669"/>
    <property type="project" value="UniProtKB-UniRule"/>
</dbReference>
<dbReference type="GO" id="GO:0097354">
    <property type="term" value="P:prenylation"/>
    <property type="evidence" value="ECO:0007669"/>
    <property type="project" value="UniProtKB-UniRule"/>
</dbReference>
<feature type="domain" description="Prenyltransferase alpha-alpha toroid" evidence="10">
    <location>
        <begin position="87"/>
        <end position="409"/>
    </location>
</feature>
<dbReference type="OrthoDB" id="10261146at2759"/>
<comment type="function">
    <text evidence="9">Catalyzes the transfer of a farnesyl moiety from farnesyl diphosphate to a cysteine at the fourth position from the C-terminus of several proteins. The beta subunit is responsible for peptide-binding.</text>
</comment>
<evidence type="ECO:0000256" key="8">
    <source>
        <dbReference type="ARBA" id="ARBA00022833"/>
    </source>
</evidence>
<dbReference type="Gene3D" id="1.50.10.20">
    <property type="match status" value="1"/>
</dbReference>
<proteinExistence type="inferred from homology"/>
<dbReference type="STRING" id="619300.G3AH96"/>
<dbReference type="InParanoid" id="G3AH96"/>
<dbReference type="HOGENOM" id="CLU_028946_0_2_1"/>
<dbReference type="PANTHER" id="PTHR11774:SF6">
    <property type="entry name" value="PROTEIN FARNESYLTRANSFERASE SUBUNIT BETA"/>
    <property type="match status" value="1"/>
</dbReference>
<evidence type="ECO:0000313" key="11">
    <source>
        <dbReference type="EMBL" id="EGW35526.1"/>
    </source>
</evidence>
<comment type="cofactor">
    <cofactor evidence="9">
        <name>Zn(2+)</name>
        <dbReference type="ChEBI" id="CHEBI:29105"/>
    </cofactor>
    <text evidence="9">Binds 1 zinc ion per subunit.</text>
</comment>